<sequence>MNILLSVYYRLLENAGYWAVLVLTFLATVLFILSIYFFLTRKSREEKRLEKLVPASKTPIKQKPKLLDAEQGGFITRFAKPIDDIVSSQPGAMHKSIRLHLIQAGWRSNAAYYNYITAKVVLGLVLPLGYLISRFFFTFSLQVILLCLLLAVIGFGLPDTILGFAIRARQNRILRALPDALDLMVVCVEAGLGLDMTFRRVGEEIKPLCRDLSEEFFLTNLEIRAGKPRNECFKNMSLRTGVAEVGNLMTILIQTSRFGTSLAKALRIHSDAMRIKRRQVAEEKAAKSTVKLIFPLVFFIFPAIFVVLVGPGVIRIVRVLFPAISGG</sequence>
<feature type="transmembrane region" description="Helical" evidence="6">
    <location>
        <begin position="143"/>
        <end position="166"/>
    </location>
</feature>
<organism evidence="8 9">
    <name type="scientific">Syntrophotalea acetylenica</name>
    <name type="common">Pelobacter acetylenicus</name>
    <dbReference type="NCBI Taxonomy" id="29542"/>
    <lineage>
        <taxon>Bacteria</taxon>
        <taxon>Pseudomonadati</taxon>
        <taxon>Thermodesulfobacteriota</taxon>
        <taxon>Desulfuromonadia</taxon>
        <taxon>Desulfuromonadales</taxon>
        <taxon>Syntrophotaleaceae</taxon>
        <taxon>Syntrophotalea</taxon>
    </lineage>
</organism>
<keyword evidence="9" id="KW-1185">Reference proteome</keyword>
<evidence type="ECO:0000256" key="2">
    <source>
        <dbReference type="ARBA" id="ARBA00022475"/>
    </source>
</evidence>
<accession>A0A1L3GIG8</accession>
<reference evidence="8 9" key="1">
    <citation type="journal article" date="2017" name="Genome Announc.">
        <title>Complete Genome Sequences of Two Acetylene-Fermenting Pelobacter acetylenicus Strains.</title>
        <authorList>
            <person name="Sutton J.M."/>
            <person name="Baesman S.M."/>
            <person name="Fierst J.L."/>
            <person name="Poret-Peterson A.T."/>
            <person name="Oremland R.S."/>
            <person name="Dunlap D.S."/>
            <person name="Akob D.M."/>
        </authorList>
    </citation>
    <scope>NUCLEOTIDE SEQUENCE [LARGE SCALE GENOMIC DNA]</scope>
    <source>
        <strain evidence="8 9">DSM 3247</strain>
    </source>
</reference>
<dbReference type="Pfam" id="PF00482">
    <property type="entry name" value="T2SSF"/>
    <property type="match status" value="1"/>
</dbReference>
<keyword evidence="2" id="KW-1003">Cell membrane</keyword>
<feature type="domain" description="Type II secretion system protein GspF" evidence="7">
    <location>
        <begin position="181"/>
        <end position="309"/>
    </location>
</feature>
<dbReference type="GO" id="GO:0005886">
    <property type="term" value="C:plasma membrane"/>
    <property type="evidence" value="ECO:0007669"/>
    <property type="project" value="UniProtKB-SubCell"/>
</dbReference>
<feature type="transmembrane region" description="Helical" evidence="6">
    <location>
        <begin position="15"/>
        <end position="39"/>
    </location>
</feature>
<dbReference type="PANTHER" id="PTHR35007:SF2">
    <property type="entry name" value="PILUS ASSEMBLE PROTEIN"/>
    <property type="match status" value="1"/>
</dbReference>
<comment type="subcellular location">
    <subcellularLocation>
        <location evidence="1">Cell membrane</location>
        <topology evidence="1">Multi-pass membrane protein</topology>
    </subcellularLocation>
</comment>
<dbReference type="OrthoDB" id="9810662at2"/>
<dbReference type="RefSeq" id="WP_072287580.1">
    <property type="nucleotide sequence ID" value="NZ_CP015455.1"/>
</dbReference>
<evidence type="ECO:0000256" key="3">
    <source>
        <dbReference type="ARBA" id="ARBA00022692"/>
    </source>
</evidence>
<evidence type="ECO:0000259" key="7">
    <source>
        <dbReference type="Pfam" id="PF00482"/>
    </source>
</evidence>
<evidence type="ECO:0000256" key="6">
    <source>
        <dbReference type="SAM" id="Phobius"/>
    </source>
</evidence>
<keyword evidence="5 6" id="KW-0472">Membrane</keyword>
<dbReference type="AlphaFoldDB" id="A0A1L3GIG8"/>
<keyword evidence="3 6" id="KW-0812">Transmembrane</keyword>
<name>A0A1L3GIG8_SYNAC</name>
<evidence type="ECO:0000256" key="4">
    <source>
        <dbReference type="ARBA" id="ARBA00022989"/>
    </source>
</evidence>
<keyword evidence="4 6" id="KW-1133">Transmembrane helix</keyword>
<dbReference type="STRING" id="29542.A6070_06505"/>
<protein>
    <recommendedName>
        <fullName evidence="7">Type II secretion system protein GspF domain-containing protein</fullName>
    </recommendedName>
</protein>
<evidence type="ECO:0000256" key="5">
    <source>
        <dbReference type="ARBA" id="ARBA00023136"/>
    </source>
</evidence>
<evidence type="ECO:0000256" key="1">
    <source>
        <dbReference type="ARBA" id="ARBA00004651"/>
    </source>
</evidence>
<proteinExistence type="predicted"/>
<feature type="transmembrane region" description="Helical" evidence="6">
    <location>
        <begin position="292"/>
        <end position="314"/>
    </location>
</feature>
<dbReference type="EMBL" id="CP015518">
    <property type="protein sequence ID" value="APG25737.1"/>
    <property type="molecule type" value="Genomic_DNA"/>
</dbReference>
<feature type="transmembrane region" description="Helical" evidence="6">
    <location>
        <begin position="116"/>
        <end position="137"/>
    </location>
</feature>
<gene>
    <name evidence="8" type="ORF">A7E75_12490</name>
</gene>
<dbReference type="InterPro" id="IPR018076">
    <property type="entry name" value="T2SS_GspF_dom"/>
</dbReference>
<dbReference type="PANTHER" id="PTHR35007">
    <property type="entry name" value="INTEGRAL MEMBRANE PROTEIN-RELATED"/>
    <property type="match status" value="1"/>
</dbReference>
<dbReference type="KEGG" id="pace:A6070_06505"/>
<dbReference type="Proteomes" id="UP000182264">
    <property type="component" value="Chromosome"/>
</dbReference>
<evidence type="ECO:0000313" key="8">
    <source>
        <dbReference type="EMBL" id="APG25737.1"/>
    </source>
</evidence>
<evidence type="ECO:0000313" key="9">
    <source>
        <dbReference type="Proteomes" id="UP000182264"/>
    </source>
</evidence>